<feature type="region of interest" description="Disordered" evidence="1">
    <location>
        <begin position="1"/>
        <end position="39"/>
    </location>
</feature>
<reference evidence="3 4" key="1">
    <citation type="submission" date="2020-08" db="EMBL/GenBank/DDBJ databases">
        <title>Sequencing the genomes of 1000 actinobacteria strains.</title>
        <authorList>
            <person name="Klenk H.-P."/>
        </authorList>
    </citation>
    <scope>NUCLEOTIDE SEQUENCE [LARGE SCALE GENOMIC DNA]</scope>
    <source>
        <strain evidence="3 4">DSM 45486</strain>
    </source>
</reference>
<dbReference type="EMBL" id="JACHMO010000001">
    <property type="protein sequence ID" value="MBB5806567.1"/>
    <property type="molecule type" value="Genomic_DNA"/>
</dbReference>
<feature type="compositionally biased region" description="Basic and acidic residues" evidence="1">
    <location>
        <begin position="20"/>
        <end position="35"/>
    </location>
</feature>
<sequence length="61" mass="6769">MDGTRWRKSTRSGSTSDCVEVDRSARRAAVRDSKHPGPTLSFAPEKFDAFLTVARTARRDG</sequence>
<protein>
    <recommendedName>
        <fullName evidence="2">DUF397 domain-containing protein</fullName>
    </recommendedName>
</protein>
<keyword evidence="4" id="KW-1185">Reference proteome</keyword>
<dbReference type="AlphaFoldDB" id="A0A7W9HQD4"/>
<dbReference type="Pfam" id="PF04149">
    <property type="entry name" value="DUF397"/>
    <property type="match status" value="1"/>
</dbReference>
<organism evidence="3 4">
    <name type="scientific">Saccharothrix ecbatanensis</name>
    <dbReference type="NCBI Taxonomy" id="1105145"/>
    <lineage>
        <taxon>Bacteria</taxon>
        <taxon>Bacillati</taxon>
        <taxon>Actinomycetota</taxon>
        <taxon>Actinomycetes</taxon>
        <taxon>Pseudonocardiales</taxon>
        <taxon>Pseudonocardiaceae</taxon>
        <taxon>Saccharothrix</taxon>
    </lineage>
</organism>
<feature type="domain" description="DUF397" evidence="2">
    <location>
        <begin position="5"/>
        <end position="55"/>
    </location>
</feature>
<evidence type="ECO:0000313" key="3">
    <source>
        <dbReference type="EMBL" id="MBB5806567.1"/>
    </source>
</evidence>
<evidence type="ECO:0000256" key="1">
    <source>
        <dbReference type="SAM" id="MobiDB-lite"/>
    </source>
</evidence>
<dbReference type="InterPro" id="IPR007278">
    <property type="entry name" value="DUF397"/>
</dbReference>
<feature type="compositionally biased region" description="Basic residues" evidence="1">
    <location>
        <begin position="1"/>
        <end position="10"/>
    </location>
</feature>
<accession>A0A7W9HQD4</accession>
<gene>
    <name evidence="3" type="ORF">F4560_006335</name>
</gene>
<dbReference type="RefSeq" id="WP_184926257.1">
    <property type="nucleotide sequence ID" value="NZ_JACHMO010000001.1"/>
</dbReference>
<name>A0A7W9HQD4_9PSEU</name>
<evidence type="ECO:0000313" key="4">
    <source>
        <dbReference type="Proteomes" id="UP000552097"/>
    </source>
</evidence>
<proteinExistence type="predicted"/>
<dbReference type="Proteomes" id="UP000552097">
    <property type="component" value="Unassembled WGS sequence"/>
</dbReference>
<comment type="caution">
    <text evidence="3">The sequence shown here is derived from an EMBL/GenBank/DDBJ whole genome shotgun (WGS) entry which is preliminary data.</text>
</comment>
<evidence type="ECO:0000259" key="2">
    <source>
        <dbReference type="Pfam" id="PF04149"/>
    </source>
</evidence>